<evidence type="ECO:0000259" key="1">
    <source>
        <dbReference type="Pfam" id="PF12680"/>
    </source>
</evidence>
<feature type="domain" description="SnoaL-like" evidence="1">
    <location>
        <begin position="30"/>
        <end position="128"/>
    </location>
</feature>
<dbReference type="AlphaFoldDB" id="A0A223D0W3"/>
<dbReference type="EMBL" id="CP022657">
    <property type="protein sequence ID" value="ASS75250.1"/>
    <property type="molecule type" value="Genomic_DNA"/>
</dbReference>
<proteinExistence type="predicted"/>
<evidence type="ECO:0000313" key="3">
    <source>
        <dbReference type="Proteomes" id="UP000214688"/>
    </source>
</evidence>
<protein>
    <recommendedName>
        <fullName evidence="1">SnoaL-like domain-containing protein</fullName>
    </recommendedName>
</protein>
<keyword evidence="3" id="KW-1185">Reference proteome</keyword>
<dbReference type="InterPro" id="IPR032710">
    <property type="entry name" value="NTF2-like_dom_sf"/>
</dbReference>
<accession>A0A223D0W3</accession>
<dbReference type="PIRSF" id="PIRSF030561">
    <property type="entry name" value="UCP030561"/>
    <property type="match status" value="1"/>
</dbReference>
<gene>
    <name evidence="2" type="ORF">CIG75_09815</name>
</gene>
<reference evidence="2 3" key="1">
    <citation type="journal article" date="2015" name="Int. J. Syst. Evol. Microbiol.">
        <title>Tumebacillus algifaecis sp. nov., isolated from decomposing algal scum.</title>
        <authorList>
            <person name="Wu Y.F."/>
            <person name="Zhang B."/>
            <person name="Xing P."/>
            <person name="Wu Q.L."/>
            <person name="Liu S.J."/>
        </authorList>
    </citation>
    <scope>NUCLEOTIDE SEQUENCE [LARGE SCALE GENOMIC DNA]</scope>
    <source>
        <strain evidence="2 3">THMBR28</strain>
    </source>
</reference>
<dbReference type="Proteomes" id="UP000214688">
    <property type="component" value="Chromosome"/>
</dbReference>
<dbReference type="SUPFAM" id="SSF54427">
    <property type="entry name" value="NTF2-like"/>
    <property type="match status" value="1"/>
</dbReference>
<dbReference type="KEGG" id="tab:CIG75_09815"/>
<dbReference type="InterPro" id="IPR037401">
    <property type="entry name" value="SnoaL-like"/>
</dbReference>
<dbReference type="Pfam" id="PF12680">
    <property type="entry name" value="SnoaL_2"/>
    <property type="match status" value="1"/>
</dbReference>
<dbReference type="Gene3D" id="3.10.450.50">
    <property type="match status" value="1"/>
</dbReference>
<sequence length="133" mass="14876">MTTSPATRSADNDERIDFLMTNLDLTLPAQRQLEAYNRGDIEAFMACYAPDVVVEDAAGNVMMQGWDAMYKSYAHMFAQSPDLHCTLVSRIVVGNYVLDEENVTGRPGTTEMSHVVAVYQIADGLIQHVRFIR</sequence>
<evidence type="ECO:0000313" key="2">
    <source>
        <dbReference type="EMBL" id="ASS75250.1"/>
    </source>
</evidence>
<dbReference type="InterPro" id="IPR008317">
    <property type="entry name" value="UCP030561"/>
</dbReference>
<name>A0A223D0W3_9BACL</name>
<organism evidence="2 3">
    <name type="scientific">Tumebacillus algifaecis</name>
    <dbReference type="NCBI Taxonomy" id="1214604"/>
    <lineage>
        <taxon>Bacteria</taxon>
        <taxon>Bacillati</taxon>
        <taxon>Bacillota</taxon>
        <taxon>Bacilli</taxon>
        <taxon>Bacillales</taxon>
        <taxon>Alicyclobacillaceae</taxon>
        <taxon>Tumebacillus</taxon>
    </lineage>
</organism>